<gene>
    <name evidence="3" type="ORF">SAMN05216564_104301</name>
</gene>
<feature type="transmembrane region" description="Helical" evidence="1">
    <location>
        <begin position="115"/>
        <end position="134"/>
    </location>
</feature>
<keyword evidence="1" id="KW-0472">Membrane</keyword>
<sequence length="150" mass="16610">MTRRRLRLPLLPRRLRLGVVTLVAGVILYYSVFAPPGSGTIEMGPFGIIPYSTWLHFLAYVGLGGWVGYALSDRSTSIRRRTLATFLTTWGYGVAIEVVQWPLPERTFALTDMGVNALGALVAAIVWIGLLRIARFYRLSSLDDVEPVVG</sequence>
<dbReference type="RefSeq" id="WP_092732243.1">
    <property type="nucleotide sequence ID" value="NZ_FNPC01000004.1"/>
</dbReference>
<keyword evidence="4" id="KW-1185">Reference proteome</keyword>
<dbReference type="InterPro" id="IPR006976">
    <property type="entry name" value="VanZ-like"/>
</dbReference>
<feature type="transmembrane region" description="Helical" evidence="1">
    <location>
        <begin position="83"/>
        <end position="103"/>
    </location>
</feature>
<dbReference type="AlphaFoldDB" id="A0A1H3IXK8"/>
<evidence type="ECO:0000313" key="4">
    <source>
        <dbReference type="Proteomes" id="UP000199079"/>
    </source>
</evidence>
<evidence type="ECO:0000259" key="2">
    <source>
        <dbReference type="Pfam" id="PF04892"/>
    </source>
</evidence>
<dbReference type="Proteomes" id="UP000199079">
    <property type="component" value="Unassembled WGS sequence"/>
</dbReference>
<feature type="transmembrane region" description="Helical" evidence="1">
    <location>
        <begin position="15"/>
        <end position="33"/>
    </location>
</feature>
<protein>
    <submittedName>
        <fullName evidence="3">VanZ like family protein</fullName>
    </submittedName>
</protein>
<dbReference type="OrthoDB" id="214957at2157"/>
<dbReference type="PANTHER" id="PTHR28008">
    <property type="entry name" value="DOMAIN PROTEIN, PUTATIVE (AFU_ORTHOLOGUE AFUA_3G10980)-RELATED"/>
    <property type="match status" value="1"/>
</dbReference>
<feature type="transmembrane region" description="Helical" evidence="1">
    <location>
        <begin position="53"/>
        <end position="71"/>
    </location>
</feature>
<evidence type="ECO:0000256" key="1">
    <source>
        <dbReference type="SAM" id="Phobius"/>
    </source>
</evidence>
<evidence type="ECO:0000313" key="3">
    <source>
        <dbReference type="EMBL" id="SDY32431.1"/>
    </source>
</evidence>
<proteinExistence type="predicted"/>
<feature type="domain" description="VanZ-like" evidence="2">
    <location>
        <begin position="55"/>
        <end position="128"/>
    </location>
</feature>
<reference evidence="4" key="1">
    <citation type="submission" date="2016-10" db="EMBL/GenBank/DDBJ databases">
        <authorList>
            <person name="Varghese N."/>
            <person name="Submissions S."/>
        </authorList>
    </citation>
    <scope>NUCLEOTIDE SEQUENCE [LARGE SCALE GENOMIC DNA]</scope>
    <source>
        <strain evidence="4">DC30,IBRC 10041,KCTC 4046</strain>
    </source>
</reference>
<dbReference type="PANTHER" id="PTHR28008:SF1">
    <property type="entry name" value="DOMAIN PROTEIN, PUTATIVE (AFU_ORTHOLOGUE AFUA_3G10980)-RELATED"/>
    <property type="match status" value="1"/>
</dbReference>
<dbReference type="Pfam" id="PF04892">
    <property type="entry name" value="VanZ"/>
    <property type="match status" value="1"/>
</dbReference>
<dbReference type="NCBIfam" id="NF037970">
    <property type="entry name" value="vanZ_1"/>
    <property type="match status" value="1"/>
</dbReference>
<organism evidence="3 4">
    <name type="scientific">Halopenitus persicus</name>
    <dbReference type="NCBI Taxonomy" id="1048396"/>
    <lineage>
        <taxon>Archaea</taxon>
        <taxon>Methanobacteriati</taxon>
        <taxon>Methanobacteriota</taxon>
        <taxon>Stenosarchaea group</taxon>
        <taxon>Halobacteria</taxon>
        <taxon>Halobacteriales</taxon>
        <taxon>Haloferacaceae</taxon>
        <taxon>Halopenitus</taxon>
    </lineage>
</organism>
<name>A0A1H3IXK8_9EURY</name>
<keyword evidence="1" id="KW-1133">Transmembrane helix</keyword>
<keyword evidence="1" id="KW-0812">Transmembrane</keyword>
<dbReference type="EMBL" id="FNPC01000004">
    <property type="protein sequence ID" value="SDY32431.1"/>
    <property type="molecule type" value="Genomic_DNA"/>
</dbReference>
<accession>A0A1H3IXK8</accession>